<dbReference type="SUPFAM" id="SSF47240">
    <property type="entry name" value="Ferritin-like"/>
    <property type="match status" value="1"/>
</dbReference>
<evidence type="ECO:0000313" key="1">
    <source>
        <dbReference type="EMBL" id="TBL81736.1"/>
    </source>
</evidence>
<name>A0A4Q9DZ76_9BACL</name>
<dbReference type="Proteomes" id="UP000293142">
    <property type="component" value="Unassembled WGS sequence"/>
</dbReference>
<dbReference type="InterPro" id="IPR009078">
    <property type="entry name" value="Ferritin-like_SF"/>
</dbReference>
<comment type="caution">
    <text evidence="1">The sequence shown here is derived from an EMBL/GenBank/DDBJ whole genome shotgun (WGS) entry which is preliminary data.</text>
</comment>
<dbReference type="AlphaFoldDB" id="A0A4Q9DZ76"/>
<proteinExistence type="predicted"/>
<evidence type="ECO:0000313" key="2">
    <source>
        <dbReference type="Proteomes" id="UP000293142"/>
    </source>
</evidence>
<sequence length="150" mass="17895">MDTTSFSASHPTSGVTFQHRDFCLFVRYLQWSLEHSAEMAQTYLRLLEMAPTDDEAERIETMLREENKHFGLFESMYKELRGHTPKVRPEPVFFETYRDGLQAAVHRERTAIKQFRDTYLLTPSPRIRDVFFLTLYDKWDHIVSLLLMDR</sequence>
<organism evidence="1 2">
    <name type="scientific">Paenibacillus thalictri</name>
    <dbReference type="NCBI Taxonomy" id="2527873"/>
    <lineage>
        <taxon>Bacteria</taxon>
        <taxon>Bacillati</taxon>
        <taxon>Bacillota</taxon>
        <taxon>Bacilli</taxon>
        <taxon>Bacillales</taxon>
        <taxon>Paenibacillaceae</taxon>
        <taxon>Paenibacillus</taxon>
    </lineage>
</organism>
<accession>A0A4Q9DZ76</accession>
<reference evidence="1 2" key="1">
    <citation type="submission" date="2019-02" db="EMBL/GenBank/DDBJ databases">
        <title>Paenibacillus sp. nov., isolated from surface-sterilized tissue of Thalictrum simplex L.</title>
        <authorList>
            <person name="Tuo L."/>
        </authorList>
    </citation>
    <scope>NUCLEOTIDE SEQUENCE [LARGE SCALE GENOMIC DNA]</scope>
    <source>
        <strain evidence="1 2">N2SHLJ1</strain>
    </source>
</reference>
<gene>
    <name evidence="1" type="ORF">EYB31_01695</name>
</gene>
<protein>
    <submittedName>
        <fullName evidence="1">Ferritin-like domain-containing protein</fullName>
    </submittedName>
</protein>
<keyword evidence="2" id="KW-1185">Reference proteome</keyword>
<dbReference type="EMBL" id="SIRE01000002">
    <property type="protein sequence ID" value="TBL81736.1"/>
    <property type="molecule type" value="Genomic_DNA"/>
</dbReference>
<dbReference type="CDD" id="cd00657">
    <property type="entry name" value="Ferritin_like"/>
    <property type="match status" value="1"/>
</dbReference>
<dbReference type="OrthoDB" id="3231985at2"/>
<dbReference type="RefSeq" id="WP_131011522.1">
    <property type="nucleotide sequence ID" value="NZ_SIRE01000002.1"/>
</dbReference>